<dbReference type="OrthoDB" id="1375993at2"/>
<dbReference type="EMBL" id="CP014224">
    <property type="protein sequence ID" value="ANW96743.1"/>
    <property type="molecule type" value="Genomic_DNA"/>
</dbReference>
<dbReference type="RefSeq" id="WP_068827183.1">
    <property type="nucleotide sequence ID" value="NZ_CP014224.1"/>
</dbReference>
<keyword evidence="2" id="KW-1185">Reference proteome</keyword>
<dbReference type="AlphaFoldDB" id="A0A1B1Y7J1"/>
<sequence>MDAQVIQRGEAIRQMKLLTKQGVPFSFSFFSYDETRGISRGEIKVPAALIRSKSQTNSVLLEYVDVVQQQNKKCYECLLMTFEGKNIYI</sequence>
<name>A0A1B1Y7J1_9FLAO</name>
<dbReference type="Proteomes" id="UP000092967">
    <property type="component" value="Chromosome"/>
</dbReference>
<proteinExistence type="predicted"/>
<protein>
    <submittedName>
        <fullName evidence="1">Uncharacterized protein</fullName>
    </submittedName>
</protein>
<organism evidence="1 2">
    <name type="scientific">Wenyingzhuangia fucanilytica</name>
    <dbReference type="NCBI Taxonomy" id="1790137"/>
    <lineage>
        <taxon>Bacteria</taxon>
        <taxon>Pseudomonadati</taxon>
        <taxon>Bacteroidota</taxon>
        <taxon>Flavobacteriia</taxon>
        <taxon>Flavobacteriales</taxon>
        <taxon>Flavobacteriaceae</taxon>
        <taxon>Wenyingzhuangia</taxon>
    </lineage>
</organism>
<dbReference type="KEGG" id="wfu:AXE80_10855"/>
<reference evidence="1 2" key="1">
    <citation type="submission" date="2016-02" db="EMBL/GenBank/DDBJ databases">
        <authorList>
            <person name="Wen L."/>
            <person name="He K."/>
            <person name="Yang H."/>
        </authorList>
    </citation>
    <scope>NUCLEOTIDE SEQUENCE [LARGE SCALE GENOMIC DNA]</scope>
    <source>
        <strain evidence="1 2">CZ1127</strain>
    </source>
</reference>
<evidence type="ECO:0000313" key="1">
    <source>
        <dbReference type="EMBL" id="ANW96743.1"/>
    </source>
</evidence>
<accession>A0A1B1Y7J1</accession>
<evidence type="ECO:0000313" key="2">
    <source>
        <dbReference type="Proteomes" id="UP000092967"/>
    </source>
</evidence>
<dbReference type="STRING" id="1790137.AXE80_10855"/>
<gene>
    <name evidence="1" type="ORF">AXE80_10855</name>
</gene>